<feature type="non-terminal residue" evidence="1">
    <location>
        <position position="1"/>
    </location>
</feature>
<gene>
    <name evidence="1" type="ORF">L195_g060712</name>
</gene>
<protein>
    <submittedName>
        <fullName evidence="1">Uncharacterized protein</fullName>
    </submittedName>
</protein>
<dbReference type="Proteomes" id="UP000236291">
    <property type="component" value="Unassembled WGS sequence"/>
</dbReference>
<evidence type="ECO:0000313" key="2">
    <source>
        <dbReference type="Proteomes" id="UP000236291"/>
    </source>
</evidence>
<organism evidence="1 2">
    <name type="scientific">Trifolium pratense</name>
    <name type="common">Red clover</name>
    <dbReference type="NCBI Taxonomy" id="57577"/>
    <lineage>
        <taxon>Eukaryota</taxon>
        <taxon>Viridiplantae</taxon>
        <taxon>Streptophyta</taxon>
        <taxon>Embryophyta</taxon>
        <taxon>Tracheophyta</taxon>
        <taxon>Spermatophyta</taxon>
        <taxon>Magnoliopsida</taxon>
        <taxon>eudicotyledons</taxon>
        <taxon>Gunneridae</taxon>
        <taxon>Pentapetalae</taxon>
        <taxon>rosids</taxon>
        <taxon>fabids</taxon>
        <taxon>Fabales</taxon>
        <taxon>Fabaceae</taxon>
        <taxon>Papilionoideae</taxon>
        <taxon>50 kb inversion clade</taxon>
        <taxon>NPAAA clade</taxon>
        <taxon>Hologalegina</taxon>
        <taxon>IRL clade</taxon>
        <taxon>Trifolieae</taxon>
        <taxon>Trifolium</taxon>
    </lineage>
</organism>
<comment type="caution">
    <text evidence="1">The sequence shown here is derived from an EMBL/GenBank/DDBJ whole genome shotgun (WGS) entry which is preliminary data.</text>
</comment>
<dbReference type="EMBL" id="ASHM01142332">
    <property type="protein sequence ID" value="PNX61543.1"/>
    <property type="molecule type" value="Genomic_DNA"/>
</dbReference>
<sequence length="48" mass="5119">YGTAGTSFDGLKFHLDASKWDLFEQIGQVFSLGRLGRSLGEPGCVGVT</sequence>
<name>A0A2K3K5H5_TRIPR</name>
<accession>A0A2K3K5H5</accession>
<reference evidence="1 2" key="1">
    <citation type="journal article" date="2014" name="Am. J. Bot.">
        <title>Genome assembly and annotation for red clover (Trifolium pratense; Fabaceae).</title>
        <authorList>
            <person name="Istvanek J."/>
            <person name="Jaros M."/>
            <person name="Krenek A."/>
            <person name="Repkova J."/>
        </authorList>
    </citation>
    <scope>NUCLEOTIDE SEQUENCE [LARGE SCALE GENOMIC DNA]</scope>
    <source>
        <strain evidence="2">cv. Tatra</strain>
        <tissue evidence="1">Young leaves</tissue>
    </source>
</reference>
<reference evidence="1 2" key="2">
    <citation type="journal article" date="2017" name="Front. Plant Sci.">
        <title>Gene Classification and Mining of Molecular Markers Useful in Red Clover (Trifolium pratense) Breeding.</title>
        <authorList>
            <person name="Istvanek J."/>
            <person name="Dluhosova J."/>
            <person name="Dluhos P."/>
            <person name="Patkova L."/>
            <person name="Nedelnik J."/>
            <person name="Repkova J."/>
        </authorList>
    </citation>
    <scope>NUCLEOTIDE SEQUENCE [LARGE SCALE GENOMIC DNA]</scope>
    <source>
        <strain evidence="2">cv. Tatra</strain>
        <tissue evidence="1">Young leaves</tissue>
    </source>
</reference>
<dbReference type="AlphaFoldDB" id="A0A2K3K5H5"/>
<evidence type="ECO:0000313" key="1">
    <source>
        <dbReference type="EMBL" id="PNX61543.1"/>
    </source>
</evidence>
<proteinExistence type="predicted"/>